<evidence type="ECO:0000256" key="1">
    <source>
        <dbReference type="ARBA" id="ARBA00009091"/>
    </source>
</evidence>
<feature type="transmembrane region" description="Helical" evidence="4">
    <location>
        <begin position="6"/>
        <end position="24"/>
    </location>
</feature>
<protein>
    <recommendedName>
        <fullName evidence="6">Outer membrane protein</fullName>
    </recommendedName>
</protein>
<dbReference type="AlphaFoldDB" id="A0A212K900"/>
<keyword evidence="2" id="KW-0732">Signal</keyword>
<organism evidence="5">
    <name type="scientific">uncultured Dysgonomonas sp</name>
    <dbReference type="NCBI Taxonomy" id="206096"/>
    <lineage>
        <taxon>Bacteria</taxon>
        <taxon>Pseudomonadati</taxon>
        <taxon>Bacteroidota</taxon>
        <taxon>Bacteroidia</taxon>
        <taxon>Bacteroidales</taxon>
        <taxon>Dysgonomonadaceae</taxon>
        <taxon>Dysgonomonas</taxon>
        <taxon>environmental samples</taxon>
    </lineage>
</organism>
<evidence type="ECO:0000313" key="5">
    <source>
        <dbReference type="EMBL" id="SBW08078.1"/>
    </source>
</evidence>
<dbReference type="InterPro" id="IPR024930">
    <property type="entry name" value="Skp_dom_sf"/>
</dbReference>
<proteinExistence type="inferred from homology"/>
<dbReference type="SUPFAM" id="SSF111384">
    <property type="entry name" value="OmpH-like"/>
    <property type="match status" value="1"/>
</dbReference>
<dbReference type="PANTHER" id="PTHR35089:SF1">
    <property type="entry name" value="CHAPERONE PROTEIN SKP"/>
    <property type="match status" value="1"/>
</dbReference>
<dbReference type="GO" id="GO:0005829">
    <property type="term" value="C:cytosol"/>
    <property type="evidence" value="ECO:0007669"/>
    <property type="project" value="TreeGrafter"/>
</dbReference>
<dbReference type="PANTHER" id="PTHR35089">
    <property type="entry name" value="CHAPERONE PROTEIN SKP"/>
    <property type="match status" value="1"/>
</dbReference>
<sequence>MKNISYIINGVFAVAIIVLFILFFTSNKGNTGTEDSSLTFTKGDSTGMLPIAYVNVDSLLINYNYAKDANDALMKKYNSSNATLTQKQRQLEAEGAEFQRKVQNNAFLSQERAQQEAARIQKLESDLHAMAQKLQEDYMREQQKVNTQMADSVRLILKEMNKTANYQMIFSNTGLDNVLLAKDGYDITQKVITLLNSRYKPEASK</sequence>
<keyword evidence="4" id="KW-0812">Transmembrane</keyword>
<reference evidence="5" key="1">
    <citation type="submission" date="2016-04" db="EMBL/GenBank/DDBJ databases">
        <authorList>
            <person name="Evans L.H."/>
            <person name="Alamgir A."/>
            <person name="Owens N."/>
            <person name="Weber N.D."/>
            <person name="Virtaneva K."/>
            <person name="Barbian K."/>
            <person name="Babar A."/>
            <person name="Rosenke K."/>
        </authorList>
    </citation>
    <scope>NUCLEOTIDE SEQUENCE</scope>
    <source>
        <strain evidence="5">86-2</strain>
    </source>
</reference>
<keyword evidence="4" id="KW-0472">Membrane</keyword>
<dbReference type="InterPro" id="IPR005632">
    <property type="entry name" value="Chaperone_Skp"/>
</dbReference>
<evidence type="ECO:0000256" key="2">
    <source>
        <dbReference type="ARBA" id="ARBA00022729"/>
    </source>
</evidence>
<name>A0A212K900_9BACT</name>
<comment type="similarity">
    <text evidence="1">Belongs to the Skp family.</text>
</comment>
<evidence type="ECO:0000256" key="3">
    <source>
        <dbReference type="SAM" id="Coils"/>
    </source>
</evidence>
<keyword evidence="4" id="KW-1133">Transmembrane helix</keyword>
<evidence type="ECO:0000256" key="4">
    <source>
        <dbReference type="SAM" id="Phobius"/>
    </source>
</evidence>
<dbReference type="GeneID" id="78082573"/>
<dbReference type="GO" id="GO:0051082">
    <property type="term" value="F:unfolded protein binding"/>
    <property type="evidence" value="ECO:0007669"/>
    <property type="project" value="InterPro"/>
</dbReference>
<dbReference type="SMART" id="SM00935">
    <property type="entry name" value="OmpH"/>
    <property type="match status" value="1"/>
</dbReference>
<accession>A0A212K900</accession>
<dbReference type="EMBL" id="FLUL01000001">
    <property type="protein sequence ID" value="SBW08078.1"/>
    <property type="molecule type" value="Genomic_DNA"/>
</dbReference>
<feature type="coiled-coil region" evidence="3">
    <location>
        <begin position="74"/>
        <end position="151"/>
    </location>
</feature>
<keyword evidence="3" id="KW-0175">Coiled coil</keyword>
<dbReference type="RefSeq" id="WP_006843300.1">
    <property type="nucleotide sequence ID" value="NZ_LT599021.1"/>
</dbReference>
<dbReference type="Pfam" id="PF03938">
    <property type="entry name" value="OmpH"/>
    <property type="match status" value="1"/>
</dbReference>
<dbReference type="GO" id="GO:0050821">
    <property type="term" value="P:protein stabilization"/>
    <property type="evidence" value="ECO:0007669"/>
    <property type="project" value="TreeGrafter"/>
</dbReference>
<evidence type="ECO:0008006" key="6">
    <source>
        <dbReference type="Google" id="ProtNLM"/>
    </source>
</evidence>
<gene>
    <name evidence="5" type="ORF">KL86DYS2_13288</name>
</gene>
<dbReference type="Gene3D" id="3.30.910.20">
    <property type="entry name" value="Skp domain"/>
    <property type="match status" value="1"/>
</dbReference>